<dbReference type="OrthoDB" id="10261918at2759"/>
<evidence type="ECO:0000256" key="7">
    <source>
        <dbReference type="ARBA" id="ARBA00023242"/>
    </source>
</evidence>
<dbReference type="GO" id="GO:0000350">
    <property type="term" value="P:generation of catalytic spliceosome for second transesterification step"/>
    <property type="evidence" value="ECO:0007669"/>
    <property type="project" value="EnsemblFungi"/>
</dbReference>
<dbReference type="EMBL" id="HE978317">
    <property type="protein sequence ID" value="CCK70083.1"/>
    <property type="molecule type" value="Genomic_DNA"/>
</dbReference>
<protein>
    <recommendedName>
        <fullName evidence="3">Pre-mRNA-splicing factor 18</fullName>
    </recommendedName>
</protein>
<dbReference type="GO" id="GO:0071028">
    <property type="term" value="P:nuclear mRNA surveillance"/>
    <property type="evidence" value="ECO:0007669"/>
    <property type="project" value="EnsemblFungi"/>
</dbReference>
<dbReference type="InterPro" id="IPR039979">
    <property type="entry name" value="PRPF18"/>
</dbReference>
<evidence type="ECO:0000256" key="4">
    <source>
        <dbReference type="ARBA" id="ARBA00022664"/>
    </source>
</evidence>
<name>J7RKQ6_HUIN7</name>
<evidence type="ECO:0000256" key="3">
    <source>
        <dbReference type="ARBA" id="ARBA00018242"/>
    </source>
</evidence>
<dbReference type="Proteomes" id="UP000006310">
    <property type="component" value="Chromosome 4"/>
</dbReference>
<reference evidence="10" key="2">
    <citation type="submission" date="2012-08" db="EMBL/GenBank/DDBJ databases">
        <title>Genome sequence of Kazachstania naganishii.</title>
        <authorList>
            <person name="Gordon J.L."/>
            <person name="Armisen D."/>
            <person name="Proux-Wera E."/>
            <person name="OhEigeartaigh S.S."/>
            <person name="Byrne K.P."/>
            <person name="Wolfe K.H."/>
        </authorList>
    </citation>
    <scope>NUCLEOTIDE SEQUENCE [LARGE SCALE GENOMIC DNA]</scope>
    <source>
        <strain evidence="10">ATCC MYA-139 / BCRC 22969 / CBS 8797 / CCRC 22969 / KCTC 17520 / NBRC 10181 / NCYC 3082</strain>
    </source>
</reference>
<evidence type="ECO:0000259" key="8">
    <source>
        <dbReference type="Pfam" id="PF02840"/>
    </source>
</evidence>
<dbReference type="InterPro" id="IPR004098">
    <property type="entry name" value="Prp18"/>
</dbReference>
<proteinExistence type="inferred from homology"/>
<comment type="subcellular location">
    <subcellularLocation>
        <location evidence="1">Nucleus</location>
    </subcellularLocation>
</comment>
<evidence type="ECO:0000256" key="1">
    <source>
        <dbReference type="ARBA" id="ARBA00004123"/>
    </source>
</evidence>
<feature type="domain" description="Prp18" evidence="8">
    <location>
        <begin position="87"/>
        <end position="158"/>
    </location>
</feature>
<dbReference type="GeneID" id="34525772"/>
<dbReference type="AlphaFoldDB" id="J7RKQ6"/>
<keyword evidence="10" id="KW-1185">Reference proteome</keyword>
<dbReference type="GO" id="GO:0046540">
    <property type="term" value="C:U4/U6 x U5 tri-snRNP complex"/>
    <property type="evidence" value="ECO:0007669"/>
    <property type="project" value="EnsemblFungi"/>
</dbReference>
<keyword evidence="6" id="KW-0508">mRNA splicing</keyword>
<keyword evidence="4" id="KW-0507">mRNA processing</keyword>
<dbReference type="Pfam" id="PF02840">
    <property type="entry name" value="Prp18"/>
    <property type="match status" value="1"/>
</dbReference>
<dbReference type="Gene3D" id="1.20.940.10">
    <property type="entry name" value="Functional domain of the splicing factor Prp18"/>
    <property type="match status" value="1"/>
</dbReference>
<evidence type="ECO:0000256" key="6">
    <source>
        <dbReference type="ARBA" id="ARBA00023187"/>
    </source>
</evidence>
<sequence>MELQDILKGEIQKLQGDSPASTNAEERTLKIKRLLAQDEGLPFEITSQEVFHAKGASETELAHLAKKCNLYIHHVLAVWAQLPEYDEHLLQQTRRDLFPLLVQLRKHTLPLGNLASLATILYHCQQGQYQLAVQSYMQLSIGNVAWPIGVNVVGIHSTKCTVAYQHGKYE</sequence>
<evidence type="ECO:0000256" key="2">
    <source>
        <dbReference type="ARBA" id="ARBA00008137"/>
    </source>
</evidence>
<dbReference type="eggNOG" id="KOG2808">
    <property type="taxonomic scope" value="Eukaryota"/>
</dbReference>
<dbReference type="STRING" id="1071383.J7RKQ6"/>
<organism evidence="9 10">
    <name type="scientific">Huiozyma naganishii (strain ATCC MYA-139 / BCRC 22969 / CBS 8797 / KCTC 17520 / NBRC 10181 / NCYC 3082 / Yp74L-3)</name>
    <name type="common">Yeast</name>
    <name type="synonym">Kazachstania naganishii</name>
    <dbReference type="NCBI Taxonomy" id="1071383"/>
    <lineage>
        <taxon>Eukaryota</taxon>
        <taxon>Fungi</taxon>
        <taxon>Dikarya</taxon>
        <taxon>Ascomycota</taxon>
        <taxon>Saccharomycotina</taxon>
        <taxon>Saccharomycetes</taxon>
        <taxon>Saccharomycetales</taxon>
        <taxon>Saccharomycetaceae</taxon>
        <taxon>Huiozyma</taxon>
    </lineage>
</organism>
<gene>
    <name evidence="9" type="primary">KNAG0D03360</name>
    <name evidence="9" type="ordered locus">KNAG_0D03360</name>
</gene>
<dbReference type="KEGG" id="kng:KNAG_0D03360"/>
<evidence type="ECO:0000313" key="9">
    <source>
        <dbReference type="EMBL" id="CCK70083.1"/>
    </source>
</evidence>
<dbReference type="PANTHER" id="PTHR13007:SF19">
    <property type="entry name" value="PRE-MRNA-SPLICING FACTOR 18"/>
    <property type="match status" value="1"/>
</dbReference>
<dbReference type="OMA" id="ATILYHC"/>
<keyword evidence="5" id="KW-0747">Spliceosome</keyword>
<comment type="similarity">
    <text evidence="2">Belongs to the PRP18 family.</text>
</comment>
<dbReference type="GO" id="GO:0071021">
    <property type="term" value="C:U2-type post-spliceosomal complex"/>
    <property type="evidence" value="ECO:0007669"/>
    <property type="project" value="EnsemblFungi"/>
</dbReference>
<dbReference type="HOGENOM" id="CLU_1570869_0_0_1"/>
<dbReference type="PANTHER" id="PTHR13007">
    <property type="entry name" value="PRE-MRNA SPLICING FACTOR-RELATED"/>
    <property type="match status" value="1"/>
</dbReference>
<accession>J7RKQ6</accession>
<dbReference type="GO" id="GO:0000386">
    <property type="term" value="F:second spliceosomal transesterification activity"/>
    <property type="evidence" value="ECO:0007669"/>
    <property type="project" value="EnsemblFungi"/>
</dbReference>
<dbReference type="GO" id="GO:0005682">
    <property type="term" value="C:U5 snRNP"/>
    <property type="evidence" value="ECO:0007669"/>
    <property type="project" value="EnsemblFungi"/>
</dbReference>
<reference evidence="9 10" key="1">
    <citation type="journal article" date="2011" name="Proc. Natl. Acad. Sci. U.S.A.">
        <title>Evolutionary erosion of yeast sex chromosomes by mating-type switching accidents.</title>
        <authorList>
            <person name="Gordon J.L."/>
            <person name="Armisen D."/>
            <person name="Proux-Wera E."/>
            <person name="Oheigeartaigh S.S."/>
            <person name="Byrne K.P."/>
            <person name="Wolfe K.H."/>
        </authorList>
    </citation>
    <scope>NUCLEOTIDE SEQUENCE [LARGE SCALE GENOMIC DNA]</scope>
    <source>
        <strain evidence="10">ATCC MYA-139 / BCRC 22969 / CBS 8797 / CCRC 22969 / KCTC 17520 / NBRC 10181 / NCYC 3082</strain>
    </source>
</reference>
<dbReference type="SUPFAM" id="SSF47938">
    <property type="entry name" value="Functional domain of the splicing factor Prp18"/>
    <property type="match status" value="1"/>
</dbReference>
<dbReference type="RefSeq" id="XP_022464329.1">
    <property type="nucleotide sequence ID" value="XM_022607766.1"/>
</dbReference>
<evidence type="ECO:0000313" key="10">
    <source>
        <dbReference type="Proteomes" id="UP000006310"/>
    </source>
</evidence>
<keyword evidence="7" id="KW-0539">Nucleus</keyword>
<evidence type="ECO:0000256" key="5">
    <source>
        <dbReference type="ARBA" id="ARBA00022728"/>
    </source>
</evidence>